<name>A0ABT1VDK1_9ACTN</name>
<gene>
    <name evidence="1" type="ORF">NP777_46235</name>
</gene>
<dbReference type="RefSeq" id="WP_256656214.1">
    <property type="nucleotide sequence ID" value="NZ_JANIAA010000096.1"/>
</dbReference>
<reference evidence="1 2" key="1">
    <citation type="submission" date="2022-07" db="EMBL/GenBank/DDBJ databases">
        <authorList>
            <person name="Phongsopitanun W."/>
            <person name="Tanasupawat S."/>
        </authorList>
    </citation>
    <scope>NUCLEOTIDE SEQUENCE [LARGE SCALE GENOMIC DNA]</scope>
    <source>
        <strain evidence="1 2">RCU-064</strain>
    </source>
</reference>
<dbReference type="EMBL" id="JANIAA010000096">
    <property type="protein sequence ID" value="MCQ8195491.1"/>
    <property type="molecule type" value="Genomic_DNA"/>
</dbReference>
<evidence type="ECO:0000313" key="2">
    <source>
        <dbReference type="Proteomes" id="UP001204746"/>
    </source>
</evidence>
<protein>
    <submittedName>
        <fullName evidence="1">Uncharacterized protein</fullName>
    </submittedName>
</protein>
<dbReference type="Proteomes" id="UP001204746">
    <property type="component" value="Unassembled WGS sequence"/>
</dbReference>
<evidence type="ECO:0000313" key="1">
    <source>
        <dbReference type="EMBL" id="MCQ8195491.1"/>
    </source>
</evidence>
<keyword evidence="2" id="KW-1185">Reference proteome</keyword>
<accession>A0ABT1VDK1</accession>
<comment type="caution">
    <text evidence="1">The sequence shown here is derived from an EMBL/GenBank/DDBJ whole genome shotgun (WGS) entry which is preliminary data.</text>
</comment>
<sequence>MDVIVMAEGDTSVGLARERRYRELVEEVLRPYLMAFTSRTDNWSDEKRPSAALANADTVHHAPAARAAREVWHG</sequence>
<proteinExistence type="predicted"/>
<organism evidence="1 2">
    <name type="scientific">Streptomyces rugosispiralis</name>
    <dbReference type="NCBI Taxonomy" id="2967341"/>
    <lineage>
        <taxon>Bacteria</taxon>
        <taxon>Bacillati</taxon>
        <taxon>Actinomycetota</taxon>
        <taxon>Actinomycetes</taxon>
        <taxon>Kitasatosporales</taxon>
        <taxon>Streptomycetaceae</taxon>
        <taxon>Streptomyces</taxon>
    </lineage>
</organism>